<proteinExistence type="predicted"/>
<dbReference type="AlphaFoldDB" id="A0A1F5Z3B0"/>
<reference evidence="1 2" key="1">
    <citation type="journal article" date="2016" name="Nat. Commun.">
        <title>Thousands of microbial genomes shed light on interconnected biogeochemical processes in an aquifer system.</title>
        <authorList>
            <person name="Anantharaman K."/>
            <person name="Brown C.T."/>
            <person name="Hug L.A."/>
            <person name="Sharon I."/>
            <person name="Castelle C.J."/>
            <person name="Probst A.J."/>
            <person name="Thomas B.C."/>
            <person name="Singh A."/>
            <person name="Wilkins M.J."/>
            <person name="Karaoz U."/>
            <person name="Brodie E.L."/>
            <person name="Williams K.H."/>
            <person name="Hubbard S.S."/>
            <person name="Banfield J.F."/>
        </authorList>
    </citation>
    <scope>NUCLEOTIDE SEQUENCE [LARGE SCALE GENOMIC DNA]</scope>
</reference>
<sequence length="69" mass="7711">MLTQKLDANTVLKEHAATLPIKHGNMVEAVQPTDVKIEHPGTARIAVTNCPHCGIRLETYPFRDAWYVV</sequence>
<protein>
    <submittedName>
        <fullName evidence="1">Uncharacterized protein</fullName>
    </submittedName>
</protein>
<evidence type="ECO:0000313" key="1">
    <source>
        <dbReference type="EMBL" id="OGG06853.1"/>
    </source>
</evidence>
<comment type="caution">
    <text evidence="1">The sequence shown here is derived from an EMBL/GenBank/DDBJ whole genome shotgun (WGS) entry which is preliminary data.</text>
</comment>
<accession>A0A1F5Z3B0</accession>
<dbReference type="Proteomes" id="UP000178681">
    <property type="component" value="Unassembled WGS sequence"/>
</dbReference>
<dbReference type="EMBL" id="MFJG01000019">
    <property type="protein sequence ID" value="OGG06853.1"/>
    <property type="molecule type" value="Genomic_DNA"/>
</dbReference>
<evidence type="ECO:0000313" key="2">
    <source>
        <dbReference type="Proteomes" id="UP000178681"/>
    </source>
</evidence>
<gene>
    <name evidence="1" type="ORF">A2872_00515</name>
</gene>
<name>A0A1F5Z3B0_9BACT</name>
<organism evidence="1 2">
    <name type="scientific">Candidatus Gottesmanbacteria bacterium RIFCSPHIGHO2_01_FULL_42_12</name>
    <dbReference type="NCBI Taxonomy" id="1798377"/>
    <lineage>
        <taxon>Bacteria</taxon>
        <taxon>Candidatus Gottesmaniibacteriota</taxon>
    </lineage>
</organism>